<dbReference type="PANTHER" id="PTHR39335:SF1">
    <property type="entry name" value="BLL4220 PROTEIN"/>
    <property type="match status" value="1"/>
</dbReference>
<dbReference type="EMBL" id="FUXP01000001">
    <property type="protein sequence ID" value="SJZ54794.1"/>
    <property type="molecule type" value="Genomic_DNA"/>
</dbReference>
<dbReference type="PANTHER" id="PTHR39335">
    <property type="entry name" value="BLL4220 PROTEIN"/>
    <property type="match status" value="1"/>
</dbReference>
<keyword evidence="2" id="KW-1185">Reference proteome</keyword>
<proteinExistence type="predicted"/>
<name>A0A1T4LK42_9GAMM</name>
<dbReference type="AlphaFoldDB" id="A0A1T4LK42"/>
<protein>
    <submittedName>
        <fullName evidence="1">Predicted lipoprotein with conserved Yx(FWY)xxD motif</fullName>
    </submittedName>
</protein>
<evidence type="ECO:0000313" key="2">
    <source>
        <dbReference type="Proteomes" id="UP000190061"/>
    </source>
</evidence>
<gene>
    <name evidence="1" type="ORF">SAMN02745674_00041</name>
</gene>
<organism evidence="1 2">
    <name type="scientific">Lysobacter spongiicola DSM 21749</name>
    <dbReference type="NCBI Taxonomy" id="1122188"/>
    <lineage>
        <taxon>Bacteria</taxon>
        <taxon>Pseudomonadati</taxon>
        <taxon>Pseudomonadota</taxon>
        <taxon>Gammaproteobacteria</taxon>
        <taxon>Lysobacterales</taxon>
        <taxon>Lysobacteraceae</taxon>
        <taxon>Novilysobacter</taxon>
    </lineage>
</organism>
<dbReference type="Proteomes" id="UP000190061">
    <property type="component" value="Unassembled WGS sequence"/>
</dbReference>
<keyword evidence="1" id="KW-0449">Lipoprotein</keyword>
<accession>A0A1T4LK42</accession>
<reference evidence="1 2" key="1">
    <citation type="submission" date="2017-02" db="EMBL/GenBank/DDBJ databases">
        <authorList>
            <person name="Peterson S.W."/>
        </authorList>
    </citation>
    <scope>NUCLEOTIDE SEQUENCE [LARGE SCALE GENOMIC DNA]</scope>
    <source>
        <strain evidence="1 2">DSM 21749</strain>
    </source>
</reference>
<sequence>MKTPMTAIATALLALGLAGCNDNRPADAEDQIGDTRGEEVGDVGGTLAGAAPAEPAIDGRLPAAGAEATDGRLDVSTEGQSGAYLTDSAGSSLYTLEDDSDGSGCVDACLDAWPPLLVGDVAPSGSERLQAGMVGTIEREDGSSQVTYNGHPLYRYAADTGTGRTAGHGVEDQWGHWYLVTPEGERMEAGAE</sequence>
<dbReference type="PROSITE" id="PS51257">
    <property type="entry name" value="PROKAR_LIPOPROTEIN"/>
    <property type="match status" value="1"/>
</dbReference>
<dbReference type="OrthoDB" id="9800666at2"/>
<dbReference type="RefSeq" id="WP_159447309.1">
    <property type="nucleotide sequence ID" value="NZ_FUXP01000001.1"/>
</dbReference>
<dbReference type="STRING" id="1122188.SAMN02745674_00041"/>
<dbReference type="InterPro" id="IPR005297">
    <property type="entry name" value="Lipoprotein_repeat"/>
</dbReference>
<evidence type="ECO:0000313" key="1">
    <source>
        <dbReference type="EMBL" id="SJZ54794.1"/>
    </source>
</evidence>
<dbReference type="Pfam" id="PF03640">
    <property type="entry name" value="Lipoprotein_15"/>
    <property type="match status" value="2"/>
</dbReference>
<dbReference type="GO" id="GO:0043448">
    <property type="term" value="P:alkane catabolic process"/>
    <property type="evidence" value="ECO:0007669"/>
    <property type="project" value="TreeGrafter"/>
</dbReference>